<dbReference type="OrthoDB" id="10257275at2759"/>
<reference evidence="10 12" key="2">
    <citation type="journal article" date="2013" name="Nature">
        <title>Insights into bilaterian evolution from three spiralian genomes.</title>
        <authorList>
            <person name="Simakov O."/>
            <person name="Marletaz F."/>
            <person name="Cho S.J."/>
            <person name="Edsinger-Gonzales E."/>
            <person name="Havlak P."/>
            <person name="Hellsten U."/>
            <person name="Kuo D.H."/>
            <person name="Larsson T."/>
            <person name="Lv J."/>
            <person name="Arendt D."/>
            <person name="Savage R."/>
            <person name="Osoegawa K."/>
            <person name="de Jong P."/>
            <person name="Grimwood J."/>
            <person name="Chapman J.A."/>
            <person name="Shapiro H."/>
            <person name="Aerts A."/>
            <person name="Otillar R.P."/>
            <person name="Terry A.Y."/>
            <person name="Boore J.L."/>
            <person name="Grigoriev I.V."/>
            <person name="Lindberg D.R."/>
            <person name="Seaver E.C."/>
            <person name="Weisblat D.A."/>
            <person name="Putnam N.H."/>
            <person name="Rokhsar D.S."/>
        </authorList>
    </citation>
    <scope>NUCLEOTIDE SEQUENCE</scope>
</reference>
<evidence type="ECO:0000256" key="8">
    <source>
        <dbReference type="SAM" id="Phobius"/>
    </source>
</evidence>
<dbReference type="RefSeq" id="XP_009012447.1">
    <property type="nucleotide sequence ID" value="XM_009014199.1"/>
</dbReference>
<dbReference type="HOGENOM" id="CLU_075166_2_0_1"/>
<evidence type="ECO:0000259" key="9">
    <source>
        <dbReference type="Pfam" id="PF01694"/>
    </source>
</evidence>
<dbReference type="STRING" id="6412.T1G1D0"/>
<dbReference type="EMBL" id="AMQM01002948">
    <property type="status" value="NOT_ANNOTATED_CDS"/>
    <property type="molecule type" value="Genomic_DNA"/>
</dbReference>
<keyword evidence="7 8" id="KW-0472">Membrane</keyword>
<evidence type="ECO:0000256" key="2">
    <source>
        <dbReference type="ARBA" id="ARBA00009045"/>
    </source>
</evidence>
<dbReference type="GO" id="GO:0004252">
    <property type="term" value="F:serine-type endopeptidase activity"/>
    <property type="evidence" value="ECO:0000318"/>
    <property type="project" value="GO_Central"/>
</dbReference>
<dbReference type="InterPro" id="IPR035952">
    <property type="entry name" value="Rhomboid-like_sf"/>
</dbReference>
<comment type="subcellular location">
    <subcellularLocation>
        <location evidence="1">Membrane</location>
        <topology evidence="1">Multi-pass membrane protein</topology>
    </subcellularLocation>
</comment>
<evidence type="ECO:0000256" key="7">
    <source>
        <dbReference type="ARBA" id="ARBA00023136"/>
    </source>
</evidence>
<dbReference type="SUPFAM" id="SSF144091">
    <property type="entry name" value="Rhomboid-like"/>
    <property type="match status" value="1"/>
</dbReference>
<comment type="similarity">
    <text evidence="2">Belongs to the peptidase S54 family.</text>
</comment>
<proteinExistence type="inferred from homology"/>
<dbReference type="Gene3D" id="1.20.1540.10">
    <property type="entry name" value="Rhomboid-like"/>
    <property type="match status" value="1"/>
</dbReference>
<dbReference type="InParanoid" id="T1G1D0"/>
<sequence>MYNQNRERRQGFALMLLFGQMAQIGFDQIPPVTLVMILGQVAIFLRLFKLPFRFDVEASCISALHVWYREDYLRLILGALQHADEWHLYYNMVSMLWKGRKLEQKMGSVKFAVLLLIFTPLVGITLLLLTVLSELTTNDSMYISQCHVGFSGVLFALKVLVNHFEPDSSHIVMGIIPVSSKYICWVELVLIHFLVPNSSFLGHLAGILVGVWYIHGPLLSSIIDALSQPLKGILINS</sequence>
<feature type="transmembrane region" description="Helical" evidence="8">
    <location>
        <begin position="200"/>
        <end position="223"/>
    </location>
</feature>
<keyword evidence="12" id="KW-1185">Reference proteome</keyword>
<dbReference type="GO" id="GO:0006508">
    <property type="term" value="P:proteolysis"/>
    <property type="evidence" value="ECO:0007669"/>
    <property type="project" value="UniProtKB-KW"/>
</dbReference>
<evidence type="ECO:0000313" key="11">
    <source>
        <dbReference type="EnsemblMetazoa" id="HelroP73351"/>
    </source>
</evidence>
<evidence type="ECO:0000256" key="1">
    <source>
        <dbReference type="ARBA" id="ARBA00004141"/>
    </source>
</evidence>
<dbReference type="GeneID" id="20214878"/>
<keyword evidence="6 8" id="KW-1133">Transmembrane helix</keyword>
<accession>T1G1D0</accession>
<dbReference type="Proteomes" id="UP000015101">
    <property type="component" value="Unassembled WGS sequence"/>
</dbReference>
<evidence type="ECO:0000256" key="6">
    <source>
        <dbReference type="ARBA" id="ARBA00022989"/>
    </source>
</evidence>
<dbReference type="AlphaFoldDB" id="T1G1D0"/>
<reference evidence="12" key="1">
    <citation type="submission" date="2012-12" db="EMBL/GenBank/DDBJ databases">
        <authorList>
            <person name="Hellsten U."/>
            <person name="Grimwood J."/>
            <person name="Chapman J.A."/>
            <person name="Shapiro H."/>
            <person name="Aerts A."/>
            <person name="Otillar R.P."/>
            <person name="Terry A.Y."/>
            <person name="Boore J.L."/>
            <person name="Simakov O."/>
            <person name="Marletaz F."/>
            <person name="Cho S.-J."/>
            <person name="Edsinger-Gonzales E."/>
            <person name="Havlak P."/>
            <person name="Kuo D.-H."/>
            <person name="Larsson T."/>
            <person name="Lv J."/>
            <person name="Arendt D."/>
            <person name="Savage R."/>
            <person name="Osoegawa K."/>
            <person name="de Jong P."/>
            <person name="Lindberg D.R."/>
            <person name="Seaver E.C."/>
            <person name="Weisblat D.A."/>
            <person name="Putnam N.H."/>
            <person name="Grigoriev I.V."/>
            <person name="Rokhsar D.S."/>
        </authorList>
    </citation>
    <scope>NUCLEOTIDE SEQUENCE</scope>
</reference>
<dbReference type="PANTHER" id="PTHR43066:SF1">
    <property type="entry name" value="RHOMBOID PROTEIN 2"/>
    <property type="match status" value="1"/>
</dbReference>
<keyword evidence="3" id="KW-0645">Protease</keyword>
<feature type="transmembrane region" description="Helical" evidence="8">
    <location>
        <begin position="173"/>
        <end position="194"/>
    </location>
</feature>
<dbReference type="KEGG" id="hro:HELRODRAFT_73351"/>
<gene>
    <name evidence="11" type="primary">20214878</name>
    <name evidence="10" type="ORF">HELRODRAFT_73351</name>
</gene>
<dbReference type="GO" id="GO:0016020">
    <property type="term" value="C:membrane"/>
    <property type="evidence" value="ECO:0007669"/>
    <property type="project" value="UniProtKB-SubCell"/>
</dbReference>
<keyword evidence="5" id="KW-0378">Hydrolase</keyword>
<evidence type="ECO:0000313" key="12">
    <source>
        <dbReference type="Proteomes" id="UP000015101"/>
    </source>
</evidence>
<organism evidence="11 12">
    <name type="scientific">Helobdella robusta</name>
    <name type="common">Californian leech</name>
    <dbReference type="NCBI Taxonomy" id="6412"/>
    <lineage>
        <taxon>Eukaryota</taxon>
        <taxon>Metazoa</taxon>
        <taxon>Spiralia</taxon>
        <taxon>Lophotrochozoa</taxon>
        <taxon>Annelida</taxon>
        <taxon>Clitellata</taxon>
        <taxon>Hirudinea</taxon>
        <taxon>Rhynchobdellida</taxon>
        <taxon>Glossiphoniidae</taxon>
        <taxon>Helobdella</taxon>
    </lineage>
</organism>
<dbReference type="EnsemblMetazoa" id="HelroT73351">
    <property type="protein sequence ID" value="HelroP73351"/>
    <property type="gene ID" value="HelroG73351"/>
</dbReference>
<feature type="domain" description="Peptidase S54 rhomboid" evidence="9">
    <location>
        <begin position="70"/>
        <end position="214"/>
    </location>
</feature>
<evidence type="ECO:0000313" key="10">
    <source>
        <dbReference type="EMBL" id="ESO09354.1"/>
    </source>
</evidence>
<dbReference type="EMBL" id="KB095959">
    <property type="protein sequence ID" value="ESO09354.1"/>
    <property type="molecule type" value="Genomic_DNA"/>
</dbReference>
<dbReference type="PANTHER" id="PTHR43066">
    <property type="entry name" value="RHOMBOID-RELATED PROTEIN"/>
    <property type="match status" value="1"/>
</dbReference>
<dbReference type="FunFam" id="1.20.1540.10:FF:000008">
    <property type="entry name" value="RHOMBOID-like protein 13"/>
    <property type="match status" value="1"/>
</dbReference>
<evidence type="ECO:0000256" key="4">
    <source>
        <dbReference type="ARBA" id="ARBA00022692"/>
    </source>
</evidence>
<dbReference type="Pfam" id="PF01694">
    <property type="entry name" value="Rhomboid"/>
    <property type="match status" value="1"/>
</dbReference>
<dbReference type="CTD" id="20214878"/>
<protein>
    <recommendedName>
        <fullName evidence="9">Peptidase S54 rhomboid domain-containing protein</fullName>
    </recommendedName>
</protein>
<dbReference type="OMA" id="MEACADM"/>
<evidence type="ECO:0000256" key="5">
    <source>
        <dbReference type="ARBA" id="ARBA00022801"/>
    </source>
</evidence>
<dbReference type="eggNOG" id="KOG2632">
    <property type="taxonomic scope" value="Eukaryota"/>
</dbReference>
<reference evidence="11" key="3">
    <citation type="submission" date="2015-06" db="UniProtKB">
        <authorList>
            <consortium name="EnsemblMetazoa"/>
        </authorList>
    </citation>
    <scope>IDENTIFICATION</scope>
</reference>
<feature type="transmembrane region" description="Helical" evidence="8">
    <location>
        <begin position="111"/>
        <end position="130"/>
    </location>
</feature>
<evidence type="ECO:0000256" key="3">
    <source>
        <dbReference type="ARBA" id="ARBA00022670"/>
    </source>
</evidence>
<name>T1G1D0_HELRO</name>
<keyword evidence="4 8" id="KW-0812">Transmembrane</keyword>
<dbReference type="InterPro" id="IPR022764">
    <property type="entry name" value="Peptidase_S54_rhomboid_dom"/>
</dbReference>